<evidence type="ECO:0000256" key="2">
    <source>
        <dbReference type="ARBA" id="ARBA00018339"/>
    </source>
</evidence>
<evidence type="ECO:0000256" key="3">
    <source>
        <dbReference type="ARBA" id="ARBA00022517"/>
    </source>
</evidence>
<feature type="compositionally biased region" description="Basic and acidic residues" evidence="6">
    <location>
        <begin position="232"/>
        <end position="243"/>
    </location>
</feature>
<dbReference type="Proteomes" id="UP000038010">
    <property type="component" value="Unassembled WGS sequence"/>
</dbReference>
<keyword evidence="4 5" id="KW-0539">Nucleus</keyword>
<feature type="compositionally biased region" description="Basic and acidic residues" evidence="6">
    <location>
        <begin position="295"/>
        <end position="306"/>
    </location>
</feature>
<feature type="region of interest" description="Disordered" evidence="6">
    <location>
        <begin position="88"/>
        <end position="119"/>
    </location>
</feature>
<dbReference type="OrthoDB" id="5072at2759"/>
<comment type="function">
    <text evidence="5">May play a role in ribosome biogenesis.</text>
</comment>
<dbReference type="RefSeq" id="XP_017998949.1">
    <property type="nucleotide sequence ID" value="XM_018144647.1"/>
</dbReference>
<feature type="compositionally biased region" description="Acidic residues" evidence="6">
    <location>
        <begin position="257"/>
        <end position="271"/>
    </location>
</feature>
<accession>A0A0N1P0G7</accession>
<comment type="similarity">
    <text evidence="1 5">Belongs to the NOP53 family.</text>
</comment>
<dbReference type="InterPro" id="IPR011687">
    <property type="entry name" value="Nop53/GLTSCR2"/>
</dbReference>
<feature type="compositionally biased region" description="Basic residues" evidence="6">
    <location>
        <begin position="14"/>
        <end position="23"/>
    </location>
</feature>
<evidence type="ECO:0000256" key="6">
    <source>
        <dbReference type="SAM" id="MobiDB-lite"/>
    </source>
</evidence>
<evidence type="ECO:0000256" key="4">
    <source>
        <dbReference type="ARBA" id="ARBA00023242"/>
    </source>
</evidence>
<gene>
    <name evidence="7" type="ORF">AB675_4505</name>
</gene>
<dbReference type="EMBL" id="LFJN01000016">
    <property type="protein sequence ID" value="KPI38986.1"/>
    <property type="molecule type" value="Genomic_DNA"/>
</dbReference>
<feature type="region of interest" description="Disordered" evidence="6">
    <location>
        <begin position="1"/>
        <end position="56"/>
    </location>
</feature>
<dbReference type="GO" id="GO:0006364">
    <property type="term" value="P:rRNA processing"/>
    <property type="evidence" value="ECO:0007669"/>
    <property type="project" value="TreeGrafter"/>
</dbReference>
<feature type="region of interest" description="Disordered" evidence="6">
    <location>
        <begin position="232"/>
        <end position="315"/>
    </location>
</feature>
<comment type="subcellular location">
    <subcellularLocation>
        <location evidence="5">Nucleus</location>
        <location evidence="5">Nucleolus</location>
    </subcellularLocation>
    <subcellularLocation>
        <location evidence="5">Nucleus</location>
        <location evidence="5">Nucleoplasm</location>
    </subcellularLocation>
</comment>
<evidence type="ECO:0000313" key="8">
    <source>
        <dbReference type="Proteomes" id="UP000038010"/>
    </source>
</evidence>
<dbReference type="GO" id="GO:0005654">
    <property type="term" value="C:nucleoplasm"/>
    <property type="evidence" value="ECO:0007669"/>
    <property type="project" value="UniProtKB-SubCell"/>
</dbReference>
<keyword evidence="8" id="KW-1185">Reference proteome</keyword>
<name>A0A0N1P0G7_9EURO</name>
<dbReference type="GO" id="GO:0005730">
    <property type="term" value="C:nucleolus"/>
    <property type="evidence" value="ECO:0007669"/>
    <property type="project" value="UniProtKB-SubCell"/>
</dbReference>
<keyword evidence="3 5" id="KW-0690">Ribosome biogenesis</keyword>
<reference evidence="7 8" key="1">
    <citation type="submission" date="2015-06" db="EMBL/GenBank/DDBJ databases">
        <title>Draft genome of the ant-associated black yeast Phialophora attae CBS 131958.</title>
        <authorList>
            <person name="Moreno L.F."/>
            <person name="Stielow B.J."/>
            <person name="de Hoog S."/>
            <person name="Vicente V.A."/>
            <person name="Weiss V.A."/>
            <person name="de Vries M."/>
            <person name="Cruz L.M."/>
            <person name="Souza E.M."/>
        </authorList>
    </citation>
    <scope>NUCLEOTIDE SEQUENCE [LARGE SCALE GENOMIC DNA]</scope>
    <source>
        <strain evidence="7 8">CBS 131958</strain>
    </source>
</reference>
<feature type="compositionally biased region" description="Polar residues" evidence="6">
    <location>
        <begin position="1"/>
        <end position="13"/>
    </location>
</feature>
<dbReference type="GO" id="GO:0000027">
    <property type="term" value="P:ribosomal large subunit assembly"/>
    <property type="evidence" value="ECO:0007669"/>
    <property type="project" value="UniProtKB-UniRule"/>
</dbReference>
<dbReference type="PANTHER" id="PTHR14211:SF7">
    <property type="entry name" value="RIBOSOME BIOGENESIS PROTEIN NOP53"/>
    <property type="match status" value="1"/>
</dbReference>
<feature type="region of interest" description="Disordered" evidence="6">
    <location>
        <begin position="329"/>
        <end position="353"/>
    </location>
</feature>
<proteinExistence type="inferred from homology"/>
<dbReference type="STRING" id="1664694.A0A0N1P0G7"/>
<dbReference type="VEuPathDB" id="FungiDB:AB675_4505"/>
<organism evidence="7 8">
    <name type="scientific">Cyphellophora attinorum</name>
    <dbReference type="NCBI Taxonomy" id="1664694"/>
    <lineage>
        <taxon>Eukaryota</taxon>
        <taxon>Fungi</taxon>
        <taxon>Dikarya</taxon>
        <taxon>Ascomycota</taxon>
        <taxon>Pezizomycotina</taxon>
        <taxon>Eurotiomycetes</taxon>
        <taxon>Chaetothyriomycetidae</taxon>
        <taxon>Chaetothyriales</taxon>
        <taxon>Cyphellophoraceae</taxon>
        <taxon>Cyphellophora</taxon>
    </lineage>
</organism>
<dbReference type="AlphaFoldDB" id="A0A0N1P0G7"/>
<dbReference type="PANTHER" id="PTHR14211">
    <property type="entry name" value="GLIOMA SUPPRESSOR CANDIDATE REGION GENE 2"/>
    <property type="match status" value="1"/>
</dbReference>
<evidence type="ECO:0000256" key="1">
    <source>
        <dbReference type="ARBA" id="ARBA00008838"/>
    </source>
</evidence>
<evidence type="ECO:0000313" key="7">
    <source>
        <dbReference type="EMBL" id="KPI38986.1"/>
    </source>
</evidence>
<comment type="caution">
    <text evidence="7">The sequence shown here is derived from an EMBL/GenBank/DDBJ whole genome shotgun (WGS) entry which is preliminary data.</text>
</comment>
<dbReference type="Pfam" id="PF07767">
    <property type="entry name" value="Nop53"/>
    <property type="match status" value="1"/>
</dbReference>
<dbReference type="PIRSF" id="PIRSF017302">
    <property type="entry name" value="Gltscr2"/>
    <property type="match status" value="1"/>
</dbReference>
<evidence type="ECO:0000256" key="5">
    <source>
        <dbReference type="PIRNR" id="PIRNR017302"/>
    </source>
</evidence>
<dbReference type="GO" id="GO:0008097">
    <property type="term" value="F:5S rRNA binding"/>
    <property type="evidence" value="ECO:0007669"/>
    <property type="project" value="TreeGrafter"/>
</dbReference>
<sequence length="431" mass="49354">MPTATGQPAQPKQTSRKGKKAWRKHVDTTEIEEGLENLREDIRQGGPVSEKPSDELFVFDTAGSDDIRKKHKLSKTLKVDEILAQRSAVAPVDGRKRSSRVTDGLVEPSSKRQKKDWVSRKDLQRLKQGLDAQSLIPEHLGEADSTGFDLWSETPSAVATVYKDEYIPDIRPKVAPATIQQPAVPLTASGKPVRPVAQPEAEASYNPLFDAWADRYKTEGEREVEVERQRLERARQEEERQARIEASAAEADRENETDYESAWEGFETEDETTLKRKRPERKTPQQRNKIKRRKAIEQQAKHEAASSKKQKQAEAAVMAMIEAQDDREVAAVESDESENGRYDNGSKLRRRKRGTMNIPEQNLEFVLPDELQESLRRLKPEGNLTRDRFRNLLINGKLDSRALAKQQKKKQIKYTEKWSYKNFDKNFEIPV</sequence>
<protein>
    <recommendedName>
        <fullName evidence="2 5">Ribosome biogenesis protein NOP53</fullName>
    </recommendedName>
</protein>
<dbReference type="GeneID" id="28736527"/>